<proteinExistence type="predicted"/>
<sequence length="178" mass="19316">MHMAPFKVLATGLGLLTPLVHAVAQAPTAYSYVYSACGKINNFNAVFSNFYSYSYGDVQDCQLDCDSYGSAFAAIGNDANQQCWCSDPNNANSSPSPILASVPNPNAALCNVACFNNNAYACGGNSGSDIIYNVYGNHDDHNDQQQLHKVYDYLVLDVFHANFDVNHHKCGTNHYPPT</sequence>
<dbReference type="AlphaFoldDB" id="A0A135S7B4"/>
<reference evidence="3 4" key="1">
    <citation type="submission" date="2014-02" db="EMBL/GenBank/DDBJ databases">
        <title>The genome sequence of Colletotrichum simmondsii CBS122122.</title>
        <authorList>
            <person name="Baroncelli R."/>
            <person name="Thon M.R."/>
        </authorList>
    </citation>
    <scope>NUCLEOTIDE SEQUENCE [LARGE SCALE GENOMIC DNA]</scope>
    <source>
        <strain evidence="3 4">CBS122122</strain>
    </source>
</reference>
<keyword evidence="1" id="KW-0732">Signal</keyword>
<evidence type="ECO:0000313" key="4">
    <source>
        <dbReference type="Proteomes" id="UP000070328"/>
    </source>
</evidence>
<name>A0A135S7B4_9PEZI</name>
<evidence type="ECO:0000313" key="3">
    <source>
        <dbReference type="EMBL" id="KXH31806.1"/>
    </source>
</evidence>
<feature type="domain" description="WSC" evidence="2">
    <location>
        <begin position="31"/>
        <end position="136"/>
    </location>
</feature>
<keyword evidence="4" id="KW-1185">Reference proteome</keyword>
<evidence type="ECO:0000259" key="2">
    <source>
        <dbReference type="PROSITE" id="PS51212"/>
    </source>
</evidence>
<organism evidence="3 4">
    <name type="scientific">Colletotrichum simmondsii</name>
    <dbReference type="NCBI Taxonomy" id="703756"/>
    <lineage>
        <taxon>Eukaryota</taxon>
        <taxon>Fungi</taxon>
        <taxon>Dikarya</taxon>
        <taxon>Ascomycota</taxon>
        <taxon>Pezizomycotina</taxon>
        <taxon>Sordariomycetes</taxon>
        <taxon>Hypocreomycetidae</taxon>
        <taxon>Glomerellales</taxon>
        <taxon>Glomerellaceae</taxon>
        <taxon>Colletotrichum</taxon>
        <taxon>Colletotrichum acutatum species complex</taxon>
    </lineage>
</organism>
<dbReference type="EMBL" id="JFBX01000659">
    <property type="protein sequence ID" value="KXH31806.1"/>
    <property type="molecule type" value="Genomic_DNA"/>
</dbReference>
<protein>
    <recommendedName>
        <fullName evidence="2">WSC domain-containing protein</fullName>
    </recommendedName>
</protein>
<accession>A0A135S7B4</accession>
<feature type="chain" id="PRO_5007801783" description="WSC domain-containing protein" evidence="1">
    <location>
        <begin position="23"/>
        <end position="178"/>
    </location>
</feature>
<dbReference type="PROSITE" id="PS51212">
    <property type="entry name" value="WSC"/>
    <property type="match status" value="1"/>
</dbReference>
<dbReference type="Proteomes" id="UP000070328">
    <property type="component" value="Unassembled WGS sequence"/>
</dbReference>
<feature type="signal peptide" evidence="1">
    <location>
        <begin position="1"/>
        <end position="22"/>
    </location>
</feature>
<dbReference type="InterPro" id="IPR002889">
    <property type="entry name" value="WSC_carb-bd"/>
</dbReference>
<gene>
    <name evidence="3" type="ORF">CSIM01_09481</name>
</gene>
<dbReference type="OrthoDB" id="4846502at2759"/>
<evidence type="ECO:0000256" key="1">
    <source>
        <dbReference type="SAM" id="SignalP"/>
    </source>
</evidence>
<comment type="caution">
    <text evidence="3">The sequence shown here is derived from an EMBL/GenBank/DDBJ whole genome shotgun (WGS) entry which is preliminary data.</text>
</comment>